<accession>A0A139WGY1</accession>
<feature type="domain" description="Cyclic nucleotide-binding" evidence="2">
    <location>
        <begin position="407"/>
        <end position="515"/>
    </location>
</feature>
<dbReference type="PANTHER" id="PTHR23011:SF41">
    <property type="entry name" value="CYCLIC NUCLEOTIDE-BINDING DOMAIN-CONTAINING PROTEIN"/>
    <property type="match status" value="1"/>
</dbReference>
<dbReference type="CDD" id="cd00038">
    <property type="entry name" value="CAP_ED"/>
    <property type="match status" value="1"/>
</dbReference>
<gene>
    <name evidence="3" type="primary">AUGUSTUS-3.0.2_33166</name>
    <name evidence="3" type="ORF">TcasGA2_TC033166</name>
</gene>
<dbReference type="eggNOG" id="ENOG502RY3V">
    <property type="taxonomic scope" value="Eukaryota"/>
</dbReference>
<evidence type="ECO:0000256" key="1">
    <source>
        <dbReference type="SAM" id="MobiDB-lite"/>
    </source>
</evidence>
<dbReference type="SMART" id="SM00100">
    <property type="entry name" value="cNMP"/>
    <property type="match status" value="1"/>
</dbReference>
<dbReference type="EMBL" id="KQ971343">
    <property type="protein sequence ID" value="KYB27260.1"/>
    <property type="molecule type" value="Genomic_DNA"/>
</dbReference>
<dbReference type="SUPFAM" id="SSF51206">
    <property type="entry name" value="cAMP-binding domain-like"/>
    <property type="match status" value="2"/>
</dbReference>
<dbReference type="PROSITE" id="PS00889">
    <property type="entry name" value="CNMP_BINDING_2"/>
    <property type="match status" value="1"/>
</dbReference>
<dbReference type="InterPro" id="IPR014710">
    <property type="entry name" value="RmlC-like_jellyroll"/>
</dbReference>
<dbReference type="InterPro" id="IPR018488">
    <property type="entry name" value="cNMP-bd_CS"/>
</dbReference>
<reference evidence="3 4" key="1">
    <citation type="journal article" date="2008" name="Nature">
        <title>The genome of the model beetle and pest Tribolium castaneum.</title>
        <authorList>
            <consortium name="Tribolium Genome Sequencing Consortium"/>
            <person name="Richards S."/>
            <person name="Gibbs R.A."/>
            <person name="Weinstock G.M."/>
            <person name="Brown S.J."/>
            <person name="Denell R."/>
            <person name="Beeman R.W."/>
            <person name="Gibbs R."/>
            <person name="Beeman R.W."/>
            <person name="Brown S.J."/>
            <person name="Bucher G."/>
            <person name="Friedrich M."/>
            <person name="Grimmelikhuijzen C.J."/>
            <person name="Klingler M."/>
            <person name="Lorenzen M."/>
            <person name="Richards S."/>
            <person name="Roth S."/>
            <person name="Schroder R."/>
            <person name="Tautz D."/>
            <person name="Zdobnov E.M."/>
            <person name="Muzny D."/>
            <person name="Gibbs R.A."/>
            <person name="Weinstock G.M."/>
            <person name="Attaway T."/>
            <person name="Bell S."/>
            <person name="Buhay C.J."/>
            <person name="Chandrabose M.N."/>
            <person name="Chavez D."/>
            <person name="Clerk-Blankenburg K.P."/>
            <person name="Cree A."/>
            <person name="Dao M."/>
            <person name="Davis C."/>
            <person name="Chacko J."/>
            <person name="Dinh H."/>
            <person name="Dugan-Rocha S."/>
            <person name="Fowler G."/>
            <person name="Garner T.T."/>
            <person name="Garnes J."/>
            <person name="Gnirke A."/>
            <person name="Hawes A."/>
            <person name="Hernandez J."/>
            <person name="Hines S."/>
            <person name="Holder M."/>
            <person name="Hume J."/>
            <person name="Jhangiani S.N."/>
            <person name="Joshi V."/>
            <person name="Khan Z.M."/>
            <person name="Jackson L."/>
            <person name="Kovar C."/>
            <person name="Kowis A."/>
            <person name="Lee S."/>
            <person name="Lewis L.R."/>
            <person name="Margolis J."/>
            <person name="Morgan M."/>
            <person name="Nazareth L.V."/>
            <person name="Nguyen N."/>
            <person name="Okwuonu G."/>
            <person name="Parker D."/>
            <person name="Richards S."/>
            <person name="Ruiz S.J."/>
            <person name="Santibanez J."/>
            <person name="Savard J."/>
            <person name="Scherer S.E."/>
            <person name="Schneider B."/>
            <person name="Sodergren E."/>
            <person name="Tautz D."/>
            <person name="Vattahil S."/>
            <person name="Villasana D."/>
            <person name="White C.S."/>
            <person name="Wright R."/>
            <person name="Park Y."/>
            <person name="Beeman R.W."/>
            <person name="Lord J."/>
            <person name="Oppert B."/>
            <person name="Lorenzen M."/>
            <person name="Brown S."/>
            <person name="Wang L."/>
            <person name="Savard J."/>
            <person name="Tautz D."/>
            <person name="Richards S."/>
            <person name="Weinstock G."/>
            <person name="Gibbs R.A."/>
            <person name="Liu Y."/>
            <person name="Worley K."/>
            <person name="Weinstock G."/>
            <person name="Elsik C.G."/>
            <person name="Reese J.T."/>
            <person name="Elhaik E."/>
            <person name="Landan G."/>
            <person name="Graur D."/>
            <person name="Arensburger P."/>
            <person name="Atkinson P."/>
            <person name="Beeman R.W."/>
            <person name="Beidler J."/>
            <person name="Brown S.J."/>
            <person name="Demuth J.P."/>
            <person name="Drury D.W."/>
            <person name="Du Y.Z."/>
            <person name="Fujiwara H."/>
            <person name="Lorenzen M."/>
            <person name="Maselli V."/>
            <person name="Osanai M."/>
            <person name="Park Y."/>
            <person name="Robertson H.M."/>
            <person name="Tu Z."/>
            <person name="Wang J.J."/>
            <person name="Wang S."/>
            <person name="Richards S."/>
            <person name="Song H."/>
            <person name="Zhang L."/>
            <person name="Sodergren E."/>
            <person name="Werner D."/>
            <person name="Stanke M."/>
            <person name="Morgenstern B."/>
            <person name="Solovyev V."/>
            <person name="Kosarev P."/>
            <person name="Brown G."/>
            <person name="Chen H.C."/>
            <person name="Ermolaeva O."/>
            <person name="Hlavina W."/>
            <person name="Kapustin Y."/>
            <person name="Kiryutin B."/>
            <person name="Kitts P."/>
            <person name="Maglott D."/>
            <person name="Pruitt K."/>
            <person name="Sapojnikov V."/>
            <person name="Souvorov A."/>
            <person name="Mackey A.J."/>
            <person name="Waterhouse R.M."/>
            <person name="Wyder S."/>
            <person name="Zdobnov E.M."/>
            <person name="Zdobnov E.M."/>
            <person name="Wyder S."/>
            <person name="Kriventseva E.V."/>
            <person name="Kadowaki T."/>
            <person name="Bork P."/>
            <person name="Aranda M."/>
            <person name="Bao R."/>
            <person name="Beermann A."/>
            <person name="Berns N."/>
            <person name="Bolognesi R."/>
            <person name="Bonneton F."/>
            <person name="Bopp D."/>
            <person name="Brown S.J."/>
            <person name="Bucher G."/>
            <person name="Butts T."/>
            <person name="Chaumot A."/>
            <person name="Denell R.E."/>
            <person name="Ferrier D.E."/>
            <person name="Friedrich M."/>
            <person name="Gordon C.M."/>
            <person name="Jindra M."/>
            <person name="Klingler M."/>
            <person name="Lan Q."/>
            <person name="Lattorff H.M."/>
            <person name="Laudet V."/>
            <person name="von Levetsow C."/>
            <person name="Liu Z."/>
            <person name="Lutz R."/>
            <person name="Lynch J.A."/>
            <person name="da Fonseca R.N."/>
            <person name="Posnien N."/>
            <person name="Reuter R."/>
            <person name="Roth S."/>
            <person name="Savard J."/>
            <person name="Schinko J.B."/>
            <person name="Schmitt C."/>
            <person name="Schoppmeier M."/>
            <person name="Schroder R."/>
            <person name="Shippy T.D."/>
            <person name="Simonnet F."/>
            <person name="Marques-Souza H."/>
            <person name="Tautz D."/>
            <person name="Tomoyasu Y."/>
            <person name="Trauner J."/>
            <person name="Van der Zee M."/>
            <person name="Vervoort M."/>
            <person name="Wittkopp N."/>
            <person name="Wimmer E.A."/>
            <person name="Yang X."/>
            <person name="Jones A.K."/>
            <person name="Sattelle D.B."/>
            <person name="Ebert P.R."/>
            <person name="Nelson D."/>
            <person name="Scott J.G."/>
            <person name="Beeman R.W."/>
            <person name="Muthukrishnan S."/>
            <person name="Kramer K.J."/>
            <person name="Arakane Y."/>
            <person name="Beeman R.W."/>
            <person name="Zhu Q."/>
            <person name="Hogenkamp D."/>
            <person name="Dixit R."/>
            <person name="Oppert B."/>
            <person name="Jiang H."/>
            <person name="Zou Z."/>
            <person name="Marshall J."/>
            <person name="Elpidina E."/>
            <person name="Vinokurov K."/>
            <person name="Oppert C."/>
            <person name="Zou Z."/>
            <person name="Evans J."/>
            <person name="Lu Z."/>
            <person name="Zhao P."/>
            <person name="Sumathipala N."/>
            <person name="Altincicek B."/>
            <person name="Vilcinskas A."/>
            <person name="Williams M."/>
            <person name="Hultmark D."/>
            <person name="Hetru C."/>
            <person name="Jiang H."/>
            <person name="Grimmelikhuijzen C.J."/>
            <person name="Hauser F."/>
            <person name="Cazzamali G."/>
            <person name="Williamson M."/>
            <person name="Park Y."/>
            <person name="Li B."/>
            <person name="Tanaka Y."/>
            <person name="Predel R."/>
            <person name="Neupert S."/>
            <person name="Schachtner J."/>
            <person name="Verleyen P."/>
            <person name="Raible F."/>
            <person name="Bork P."/>
            <person name="Friedrich M."/>
            <person name="Walden K.K."/>
            <person name="Robertson H.M."/>
            <person name="Angeli S."/>
            <person name="Foret S."/>
            <person name="Bucher G."/>
            <person name="Schuetz S."/>
            <person name="Maleszka R."/>
            <person name="Wimmer E.A."/>
            <person name="Beeman R.W."/>
            <person name="Lorenzen M."/>
            <person name="Tomoyasu Y."/>
            <person name="Miller S.C."/>
            <person name="Grossmann D."/>
            <person name="Bucher G."/>
        </authorList>
    </citation>
    <scope>NUCLEOTIDE SEQUENCE [LARGE SCALE GENOMIC DNA]</scope>
    <source>
        <strain evidence="3 4">Georgia GA2</strain>
    </source>
</reference>
<keyword evidence="4" id="KW-1185">Reference proteome</keyword>
<dbReference type="Proteomes" id="UP000007266">
    <property type="component" value="Linkage group 5"/>
</dbReference>
<reference evidence="3 4" key="2">
    <citation type="journal article" date="2010" name="Nucleic Acids Res.">
        <title>BeetleBase in 2010: revisions to provide comprehensive genomic information for Tribolium castaneum.</title>
        <authorList>
            <person name="Kim H.S."/>
            <person name="Murphy T."/>
            <person name="Xia J."/>
            <person name="Caragea D."/>
            <person name="Park Y."/>
            <person name="Beeman R.W."/>
            <person name="Lorenzen M.D."/>
            <person name="Butcher S."/>
            <person name="Manak J.R."/>
            <person name="Brown S.J."/>
        </authorList>
    </citation>
    <scope>GENOME REANNOTATION</scope>
    <source>
        <strain evidence="3 4">Georgia GA2</strain>
    </source>
</reference>
<protein>
    <recommendedName>
        <fullName evidence="2">Cyclic nucleotide-binding domain-containing protein</fullName>
    </recommendedName>
</protein>
<dbReference type="InterPro" id="IPR000595">
    <property type="entry name" value="cNMP-bd_dom"/>
</dbReference>
<dbReference type="AlphaFoldDB" id="A0A139WGY1"/>
<evidence type="ECO:0000259" key="2">
    <source>
        <dbReference type="PROSITE" id="PS50042"/>
    </source>
</evidence>
<name>A0A139WGY1_TRICA</name>
<proteinExistence type="predicted"/>
<organism evidence="3 4">
    <name type="scientific">Tribolium castaneum</name>
    <name type="common">Red flour beetle</name>
    <dbReference type="NCBI Taxonomy" id="7070"/>
    <lineage>
        <taxon>Eukaryota</taxon>
        <taxon>Metazoa</taxon>
        <taxon>Ecdysozoa</taxon>
        <taxon>Arthropoda</taxon>
        <taxon>Hexapoda</taxon>
        <taxon>Insecta</taxon>
        <taxon>Pterygota</taxon>
        <taxon>Neoptera</taxon>
        <taxon>Endopterygota</taxon>
        <taxon>Coleoptera</taxon>
        <taxon>Polyphaga</taxon>
        <taxon>Cucujiformia</taxon>
        <taxon>Tenebrionidae</taxon>
        <taxon>Tenebrionidae incertae sedis</taxon>
        <taxon>Tribolium</taxon>
    </lineage>
</organism>
<dbReference type="Gene3D" id="2.60.120.10">
    <property type="entry name" value="Jelly Rolls"/>
    <property type="match status" value="1"/>
</dbReference>
<feature type="compositionally biased region" description="Basic and acidic residues" evidence="1">
    <location>
        <begin position="112"/>
        <end position="121"/>
    </location>
</feature>
<dbReference type="InParanoid" id="A0A139WGY1"/>
<dbReference type="InterPro" id="IPR018490">
    <property type="entry name" value="cNMP-bd_dom_sf"/>
</dbReference>
<feature type="region of interest" description="Disordered" evidence="1">
    <location>
        <begin position="300"/>
        <end position="322"/>
    </location>
</feature>
<feature type="compositionally biased region" description="Polar residues" evidence="1">
    <location>
        <begin position="175"/>
        <end position="185"/>
    </location>
</feature>
<dbReference type="PANTHER" id="PTHR23011">
    <property type="entry name" value="CYCLIC NUCLEOTIDE-BINDING DOMAIN CONTAINING PROTEIN"/>
    <property type="match status" value="1"/>
</dbReference>
<feature type="region of interest" description="Disordered" evidence="1">
    <location>
        <begin position="154"/>
        <end position="195"/>
    </location>
</feature>
<evidence type="ECO:0000313" key="4">
    <source>
        <dbReference type="Proteomes" id="UP000007266"/>
    </source>
</evidence>
<evidence type="ECO:0000313" key="3">
    <source>
        <dbReference type="EMBL" id="KYB27260.1"/>
    </source>
</evidence>
<dbReference type="PROSITE" id="PS50042">
    <property type="entry name" value="CNMP_BINDING_3"/>
    <property type="match status" value="1"/>
</dbReference>
<dbReference type="Pfam" id="PF00027">
    <property type="entry name" value="cNMP_binding"/>
    <property type="match status" value="1"/>
</dbReference>
<feature type="region of interest" description="Disordered" evidence="1">
    <location>
        <begin position="94"/>
        <end position="136"/>
    </location>
</feature>
<sequence length="774" mass="88515">MSFLYFDGLSQQIYPAMALPIFNSVLIDEPDATDPSGAPERFELLWFFSTKINCWRSSTGNPVYLHFQQVIGVLGVNVQECGVGVPALERTRMAAGHTRRRRQRRDAATLSRDLDLHETPWRPRRRGAPSPGCQPPVQCSVAVRAARAVRLQPGASAECDARRRASGPKRPPPRNSTASVTSTRASDIPTPSPGRRHLIYPLTKCHDLVRQCAALAAVVDIASNETGDLWATDTGRNQGAQIRRIDGEYFAFITAHEDAPSEEKKKKRKKRSTCVPEILKTTRCPDKHFPRQFLTAPRHDSSTMASRMDRARRKSMSPEERYQRAVSARRKFRALVKLIIANLSWLQELEDEKLGDNVKKNIQVLTRKKGKKSLLTLKDKAVLNKPQELRTEAEKNHLRRIIGNLKCFRRYPPEVKSQLPGIMYFNYFGPNRVVVKQDYEAQNLYVILTGEVVVSQTYYDKLLKENVTKDVLLMGPGNYFGEVGLLHNIARTATVTTTEATEFLYVKRDDFDRVLKDTVASQWAEVQENMSWFTYFRNWSEVDIRESCILAKKKNYEPDQIVLSSTGGQLDCVYFITKGSCYLIEYMTIKTTWKKGLPHYTLVKESPESEARPPAAIYKDIKKLHKREESHMGLKPSLRPAISTSRPSLRPSYTQPNIQTHFIKVCTFNKLACFNVGESLKNRIIVASDETECLLLPRYFLRDKSMITFKAIEQFLTRHIPSTEQIFKNFLEDHRWTYYKSQLVEKILADKAFTGNTVHNIPYTIRLAEDLGEI</sequence>